<evidence type="ECO:0000313" key="3">
    <source>
        <dbReference type="Proteomes" id="UP000838756"/>
    </source>
</evidence>
<keyword evidence="1" id="KW-0812">Transmembrane</keyword>
<name>A0A8S4SPW0_9NEOP</name>
<gene>
    <name evidence="2" type="primary">jg9704</name>
    <name evidence="2" type="ORF">PAEG_LOCUS27890</name>
</gene>
<keyword evidence="1" id="KW-0472">Membrane</keyword>
<keyword evidence="3" id="KW-1185">Reference proteome</keyword>
<comment type="caution">
    <text evidence="2">The sequence shown here is derived from an EMBL/GenBank/DDBJ whole genome shotgun (WGS) entry which is preliminary data.</text>
</comment>
<reference evidence="2" key="1">
    <citation type="submission" date="2022-03" db="EMBL/GenBank/DDBJ databases">
        <authorList>
            <person name="Lindestad O."/>
        </authorList>
    </citation>
    <scope>NUCLEOTIDE SEQUENCE</scope>
</reference>
<proteinExistence type="predicted"/>
<protein>
    <submittedName>
        <fullName evidence="2">Jg9704 protein</fullName>
    </submittedName>
</protein>
<dbReference type="AlphaFoldDB" id="A0A8S4SPW0"/>
<feature type="transmembrane region" description="Helical" evidence="1">
    <location>
        <begin position="72"/>
        <end position="95"/>
    </location>
</feature>
<accession>A0A8S4SPW0</accession>
<keyword evidence="1" id="KW-1133">Transmembrane helix</keyword>
<evidence type="ECO:0000313" key="2">
    <source>
        <dbReference type="EMBL" id="CAH2269961.1"/>
    </source>
</evidence>
<dbReference type="EMBL" id="CAKXAJ010026558">
    <property type="protein sequence ID" value="CAH2269961.1"/>
    <property type="molecule type" value="Genomic_DNA"/>
</dbReference>
<dbReference type="Proteomes" id="UP000838756">
    <property type="component" value="Unassembled WGS sequence"/>
</dbReference>
<sequence>MEPRAGRLVDTGRHVAVQGVLVAVGVFHSKRIAVALGVEVKVGVDVATGVAVEGGAAVGLGLGVTVGVYWDVAVGVGVVVAVGSAVAVGVERVLISPGEKRRGFKSLTFLCVRLSLESYLPNG</sequence>
<evidence type="ECO:0000256" key="1">
    <source>
        <dbReference type="SAM" id="Phobius"/>
    </source>
</evidence>
<organism evidence="2 3">
    <name type="scientific">Pararge aegeria aegeria</name>
    <dbReference type="NCBI Taxonomy" id="348720"/>
    <lineage>
        <taxon>Eukaryota</taxon>
        <taxon>Metazoa</taxon>
        <taxon>Ecdysozoa</taxon>
        <taxon>Arthropoda</taxon>
        <taxon>Hexapoda</taxon>
        <taxon>Insecta</taxon>
        <taxon>Pterygota</taxon>
        <taxon>Neoptera</taxon>
        <taxon>Endopterygota</taxon>
        <taxon>Lepidoptera</taxon>
        <taxon>Glossata</taxon>
        <taxon>Ditrysia</taxon>
        <taxon>Papilionoidea</taxon>
        <taxon>Nymphalidae</taxon>
        <taxon>Satyrinae</taxon>
        <taxon>Satyrini</taxon>
        <taxon>Parargina</taxon>
        <taxon>Pararge</taxon>
    </lineage>
</organism>